<keyword evidence="2" id="KW-0732">Signal</keyword>
<gene>
    <name evidence="3" type="ORF">C7S18_04600</name>
</gene>
<evidence type="ECO:0000256" key="1">
    <source>
        <dbReference type="SAM" id="MobiDB-lite"/>
    </source>
</evidence>
<dbReference type="KEGG" id="xba:C7S18_04600"/>
<dbReference type="Proteomes" id="UP000241074">
    <property type="component" value="Chromosome"/>
</dbReference>
<evidence type="ECO:0000256" key="2">
    <source>
        <dbReference type="SAM" id="SignalP"/>
    </source>
</evidence>
<keyword evidence="4" id="KW-1185">Reference proteome</keyword>
<evidence type="ECO:0008006" key="5">
    <source>
        <dbReference type="Google" id="ProtNLM"/>
    </source>
</evidence>
<evidence type="ECO:0000313" key="3">
    <source>
        <dbReference type="EMBL" id="AVP96521.1"/>
    </source>
</evidence>
<reference evidence="3 4" key="1">
    <citation type="submission" date="2018-03" db="EMBL/GenBank/DDBJ databases">
        <title>Ahniella affigens gen. nov., sp. nov., a gammaproteobacterium isolated from sandy soil near a stream.</title>
        <authorList>
            <person name="Ko Y."/>
            <person name="Kim J.-H."/>
        </authorList>
    </citation>
    <scope>NUCLEOTIDE SEQUENCE [LARGE SCALE GENOMIC DNA]</scope>
    <source>
        <strain evidence="3 4">D13</strain>
    </source>
</reference>
<reference evidence="3 4" key="2">
    <citation type="submission" date="2018-03" db="EMBL/GenBank/DDBJ databases">
        <authorList>
            <person name="Keele B.F."/>
        </authorList>
    </citation>
    <scope>NUCLEOTIDE SEQUENCE [LARGE SCALE GENOMIC DNA]</scope>
    <source>
        <strain evidence="3 4">D13</strain>
    </source>
</reference>
<proteinExistence type="predicted"/>
<organism evidence="3 4">
    <name type="scientific">Ahniella affigens</name>
    <dbReference type="NCBI Taxonomy" id="2021234"/>
    <lineage>
        <taxon>Bacteria</taxon>
        <taxon>Pseudomonadati</taxon>
        <taxon>Pseudomonadota</taxon>
        <taxon>Gammaproteobacteria</taxon>
        <taxon>Lysobacterales</taxon>
        <taxon>Rhodanobacteraceae</taxon>
        <taxon>Ahniella</taxon>
    </lineage>
</organism>
<accession>A0A2P1PNU5</accession>
<dbReference type="EMBL" id="CP027860">
    <property type="protein sequence ID" value="AVP96521.1"/>
    <property type="molecule type" value="Genomic_DNA"/>
</dbReference>
<name>A0A2P1PNU5_9GAMM</name>
<evidence type="ECO:0000313" key="4">
    <source>
        <dbReference type="Proteomes" id="UP000241074"/>
    </source>
</evidence>
<dbReference type="RefSeq" id="WP_106890449.1">
    <property type="nucleotide sequence ID" value="NZ_CP027860.1"/>
</dbReference>
<sequence length="173" mass="18089">MFKYFIATLLASGLVASGASAQSQTNNPTPPDPGSPPVTCSTGKAARSDCYPESGRGYLLACPSSAPNLTMNVSKFFCQAPQEPAVPYLECQSFGTMTSCQGYPSDADELLFSWIASTPAYVTVSQHGPGGRYADIGCELPWAGTVTVYIYNSISGQGSYASHEVTCGGANQN</sequence>
<feature type="chain" id="PRO_5015104720" description="Ig-like domain-containing protein" evidence="2">
    <location>
        <begin position="22"/>
        <end position="173"/>
    </location>
</feature>
<feature type="signal peptide" evidence="2">
    <location>
        <begin position="1"/>
        <end position="21"/>
    </location>
</feature>
<protein>
    <recommendedName>
        <fullName evidence="5">Ig-like domain-containing protein</fullName>
    </recommendedName>
</protein>
<dbReference type="AlphaFoldDB" id="A0A2P1PNU5"/>
<feature type="region of interest" description="Disordered" evidence="1">
    <location>
        <begin position="20"/>
        <end position="41"/>
    </location>
</feature>